<keyword evidence="1" id="KW-0472">Membrane</keyword>
<organism evidence="2 3">
    <name type="scientific">Phytophthora megakarya</name>
    <dbReference type="NCBI Taxonomy" id="4795"/>
    <lineage>
        <taxon>Eukaryota</taxon>
        <taxon>Sar</taxon>
        <taxon>Stramenopiles</taxon>
        <taxon>Oomycota</taxon>
        <taxon>Peronosporomycetes</taxon>
        <taxon>Peronosporales</taxon>
        <taxon>Peronosporaceae</taxon>
        <taxon>Phytophthora</taxon>
    </lineage>
</organism>
<accession>A0A225W4G9</accession>
<keyword evidence="3" id="KW-1185">Reference proteome</keyword>
<protein>
    <submittedName>
        <fullName evidence="2">Uncharacterized protein</fullName>
    </submittedName>
</protein>
<comment type="caution">
    <text evidence="2">The sequence shown here is derived from an EMBL/GenBank/DDBJ whole genome shotgun (WGS) entry which is preliminary data.</text>
</comment>
<proteinExistence type="predicted"/>
<dbReference type="AlphaFoldDB" id="A0A225W4G9"/>
<feature type="transmembrane region" description="Helical" evidence="1">
    <location>
        <begin position="12"/>
        <end position="35"/>
    </location>
</feature>
<reference evidence="3" key="1">
    <citation type="submission" date="2017-03" db="EMBL/GenBank/DDBJ databases">
        <title>Phytopthora megakarya and P. palmivora, two closely related causual agents of cacao black pod achieved similar genome size and gene model numbers by different mechanisms.</title>
        <authorList>
            <person name="Ali S."/>
            <person name="Shao J."/>
            <person name="Larry D.J."/>
            <person name="Kronmiller B."/>
            <person name="Shen D."/>
            <person name="Strem M.D."/>
            <person name="Melnick R.L."/>
            <person name="Guiltinan M.J."/>
            <person name="Tyler B.M."/>
            <person name="Meinhardt L.W."/>
            <person name="Bailey B.A."/>
        </authorList>
    </citation>
    <scope>NUCLEOTIDE SEQUENCE [LARGE SCALE GENOMIC DNA]</scope>
    <source>
        <strain evidence="3">zdho120</strain>
    </source>
</reference>
<name>A0A225W4G9_9STRA</name>
<evidence type="ECO:0000313" key="3">
    <source>
        <dbReference type="Proteomes" id="UP000198211"/>
    </source>
</evidence>
<gene>
    <name evidence="2" type="ORF">PHMEG_00014785</name>
</gene>
<dbReference type="STRING" id="4795.A0A225W4G9"/>
<sequence>MNTSTSTDYQEAGLLCLLWYLFDTLQVFFIRFICVKTPAKQARSHFPDEAYAACQLLTLALALVTQAAPCAALLSHLIDEVRSHCY</sequence>
<dbReference type="EMBL" id="NBNE01001941">
    <property type="protein sequence ID" value="OWZ12098.1"/>
    <property type="molecule type" value="Genomic_DNA"/>
</dbReference>
<keyword evidence="1" id="KW-1133">Transmembrane helix</keyword>
<evidence type="ECO:0000256" key="1">
    <source>
        <dbReference type="SAM" id="Phobius"/>
    </source>
</evidence>
<keyword evidence="1" id="KW-0812">Transmembrane</keyword>
<evidence type="ECO:0000313" key="2">
    <source>
        <dbReference type="EMBL" id="OWZ12098.1"/>
    </source>
</evidence>
<dbReference type="Proteomes" id="UP000198211">
    <property type="component" value="Unassembled WGS sequence"/>
</dbReference>
<feature type="transmembrane region" description="Helical" evidence="1">
    <location>
        <begin position="56"/>
        <end position="78"/>
    </location>
</feature>